<organism evidence="2">
    <name type="scientific">Populus alba</name>
    <name type="common">White poplar</name>
    <dbReference type="NCBI Taxonomy" id="43335"/>
    <lineage>
        <taxon>Eukaryota</taxon>
        <taxon>Viridiplantae</taxon>
        <taxon>Streptophyta</taxon>
        <taxon>Embryophyta</taxon>
        <taxon>Tracheophyta</taxon>
        <taxon>Spermatophyta</taxon>
        <taxon>Magnoliopsida</taxon>
        <taxon>eudicotyledons</taxon>
        <taxon>Gunneridae</taxon>
        <taxon>Pentapetalae</taxon>
        <taxon>rosids</taxon>
        <taxon>fabids</taxon>
        <taxon>Malpighiales</taxon>
        <taxon>Salicaceae</taxon>
        <taxon>Saliceae</taxon>
        <taxon>Populus</taxon>
    </lineage>
</organism>
<feature type="domain" description="Retrovirus-related Pol polyprotein from transposon TNT 1-94-like beta-barrel" evidence="1">
    <location>
        <begin position="93"/>
        <end position="169"/>
    </location>
</feature>
<dbReference type="InterPro" id="IPR054722">
    <property type="entry name" value="PolX-like_BBD"/>
</dbReference>
<dbReference type="AlphaFoldDB" id="A0A4U5R3H1"/>
<dbReference type="PANTHER" id="PTHR47481:SF31">
    <property type="entry name" value="OS01G0873500 PROTEIN"/>
    <property type="match status" value="1"/>
</dbReference>
<proteinExistence type="predicted"/>
<protein>
    <recommendedName>
        <fullName evidence="1">Retrovirus-related Pol polyprotein from transposon TNT 1-94-like beta-barrel domain-containing protein</fullName>
    </recommendedName>
</protein>
<evidence type="ECO:0000313" key="2">
    <source>
        <dbReference type="EMBL" id="TKS16667.1"/>
    </source>
</evidence>
<reference evidence="2" key="1">
    <citation type="submission" date="2018-10" db="EMBL/GenBank/DDBJ databases">
        <title>Population genomic analysis revealed the cold adaptation of white poplar.</title>
        <authorList>
            <person name="Liu Y.-J."/>
        </authorList>
    </citation>
    <scope>NUCLEOTIDE SEQUENCE [LARGE SCALE GENOMIC DNA]</scope>
    <source>
        <strain evidence="2">PAL-ZL1</strain>
    </source>
</reference>
<name>A0A4U5R3H1_POPAL</name>
<accession>A0A4U5R3H1</accession>
<dbReference type="Pfam" id="PF22936">
    <property type="entry name" value="Pol_BBD"/>
    <property type="match status" value="1"/>
</dbReference>
<sequence length="185" mass="20713">MKGELKTICKGSYSSEDYLHKTKSLALSLRGAGKPMDDDDLIICILSGLGYEFDPIVATLNARDMFPSLEDDEAAQYKDFDAIQVRDNVKDNWYPDTGANQHMTPNFSEVQGINSYSSTDTVMVGNGNGLSIVGTGHTNIPTTKLKLNNELVVPEIKKKILSVSQFTQDNNYYFLFFHRDFFSMT</sequence>
<comment type="caution">
    <text evidence="2">The sequence shown here is derived from an EMBL/GenBank/DDBJ whole genome shotgun (WGS) entry which is preliminary data.</text>
</comment>
<dbReference type="PANTHER" id="PTHR47481">
    <property type="match status" value="1"/>
</dbReference>
<evidence type="ECO:0000259" key="1">
    <source>
        <dbReference type="Pfam" id="PF22936"/>
    </source>
</evidence>
<dbReference type="EMBL" id="RCHU01000053">
    <property type="protein sequence ID" value="TKS16667.1"/>
    <property type="molecule type" value="Genomic_DNA"/>
</dbReference>
<gene>
    <name evidence="2" type="ORF">D5086_0000020980</name>
</gene>